<sequence length="159" mass="17916">MATVFRLLKRLEDMGRNRNVRRVFVDRQNPLECLGDEEIFVRFGVGQVNASDEKEPATDAVTSSLGISTFLANGAYRLLIGDRVNISKATAGKCIRRVGEAISSSGPVYRFFQLEMASCSERFPNVISCIERTQVRITKPNVHEKDFVNRKGFHSFNVQ</sequence>
<feature type="non-terminal residue" evidence="1">
    <location>
        <position position="159"/>
    </location>
</feature>
<proteinExistence type="predicted"/>
<name>A0ABQ9E5S5_TEGGR</name>
<accession>A0ABQ9E5S5</accession>
<comment type="caution">
    <text evidence="1">The sequence shown here is derived from an EMBL/GenBank/DDBJ whole genome shotgun (WGS) entry which is preliminary data.</text>
</comment>
<protein>
    <submittedName>
        <fullName evidence="1">Uncharacterized protein</fullName>
    </submittedName>
</protein>
<keyword evidence="2" id="KW-1185">Reference proteome</keyword>
<dbReference type="Proteomes" id="UP001217089">
    <property type="component" value="Unassembled WGS sequence"/>
</dbReference>
<reference evidence="1 2" key="1">
    <citation type="submission" date="2022-12" db="EMBL/GenBank/DDBJ databases">
        <title>Chromosome-level genome of Tegillarca granosa.</title>
        <authorList>
            <person name="Kim J."/>
        </authorList>
    </citation>
    <scope>NUCLEOTIDE SEQUENCE [LARGE SCALE GENOMIC DNA]</scope>
    <source>
        <strain evidence="1">Teg-2019</strain>
        <tissue evidence="1">Adductor muscle</tissue>
    </source>
</reference>
<evidence type="ECO:0000313" key="1">
    <source>
        <dbReference type="EMBL" id="KAJ8300769.1"/>
    </source>
</evidence>
<organism evidence="1 2">
    <name type="scientific">Tegillarca granosa</name>
    <name type="common">Malaysian cockle</name>
    <name type="synonym">Anadara granosa</name>
    <dbReference type="NCBI Taxonomy" id="220873"/>
    <lineage>
        <taxon>Eukaryota</taxon>
        <taxon>Metazoa</taxon>
        <taxon>Spiralia</taxon>
        <taxon>Lophotrochozoa</taxon>
        <taxon>Mollusca</taxon>
        <taxon>Bivalvia</taxon>
        <taxon>Autobranchia</taxon>
        <taxon>Pteriomorphia</taxon>
        <taxon>Arcoida</taxon>
        <taxon>Arcoidea</taxon>
        <taxon>Arcidae</taxon>
        <taxon>Tegillarca</taxon>
    </lineage>
</organism>
<evidence type="ECO:0000313" key="2">
    <source>
        <dbReference type="Proteomes" id="UP001217089"/>
    </source>
</evidence>
<dbReference type="EMBL" id="JARBDR010000919">
    <property type="protein sequence ID" value="KAJ8300769.1"/>
    <property type="molecule type" value="Genomic_DNA"/>
</dbReference>
<gene>
    <name evidence="1" type="ORF">KUTeg_022288</name>
</gene>